<dbReference type="PROSITE" id="PS51371">
    <property type="entry name" value="CBS"/>
    <property type="match status" value="2"/>
</dbReference>
<dbReference type="SUPFAM" id="SSF54631">
    <property type="entry name" value="CBS-domain pair"/>
    <property type="match status" value="1"/>
</dbReference>
<accession>A0A2U3KMQ3</accession>
<evidence type="ECO:0000313" key="5">
    <source>
        <dbReference type="Proteomes" id="UP000238916"/>
    </source>
</evidence>
<dbReference type="CDD" id="cd09834">
    <property type="entry name" value="CBS_pair_bac"/>
    <property type="match status" value="1"/>
</dbReference>
<organism evidence="4 5">
    <name type="scientific">Candidatus Desulfosporosinus infrequens</name>
    <dbReference type="NCBI Taxonomy" id="2043169"/>
    <lineage>
        <taxon>Bacteria</taxon>
        <taxon>Bacillati</taxon>
        <taxon>Bacillota</taxon>
        <taxon>Clostridia</taxon>
        <taxon>Eubacteriales</taxon>
        <taxon>Desulfitobacteriaceae</taxon>
        <taxon>Desulfosporosinus</taxon>
    </lineage>
</organism>
<gene>
    <name evidence="4" type="ORF">SBF1_2360014</name>
</gene>
<evidence type="ECO:0000256" key="2">
    <source>
        <dbReference type="PROSITE-ProRule" id="PRU00703"/>
    </source>
</evidence>
<proteinExistence type="predicted"/>
<evidence type="ECO:0000256" key="1">
    <source>
        <dbReference type="ARBA" id="ARBA00023122"/>
    </source>
</evidence>
<dbReference type="EMBL" id="OMOF01000153">
    <property type="protein sequence ID" value="SPF40840.1"/>
    <property type="molecule type" value="Genomic_DNA"/>
</dbReference>
<dbReference type="InterPro" id="IPR000644">
    <property type="entry name" value="CBS_dom"/>
</dbReference>
<dbReference type="PANTHER" id="PTHR43080:SF26">
    <property type="entry name" value="REGULATORY PROTEIN"/>
    <property type="match status" value="1"/>
</dbReference>
<sequence>MEGYVLNVAFFLLPKNDVVYLKTNSTMRQALERMKYHRYAAIPIIDDGGKYVGTLTEDDLLWKMKNTPGLTLMKTEKLFLSEIVRQTQNTPVSVDTQMESLISRAAQQNFVPVIDDSGIFIGIVRRSELIKYANDYLNTPTSFTSSPINFFGFNFPHPVGIRSC</sequence>
<evidence type="ECO:0000259" key="3">
    <source>
        <dbReference type="PROSITE" id="PS51371"/>
    </source>
</evidence>
<dbReference type="Gene3D" id="3.10.580.10">
    <property type="entry name" value="CBS-domain"/>
    <property type="match status" value="1"/>
</dbReference>
<feature type="domain" description="CBS" evidence="3">
    <location>
        <begin position="73"/>
        <end position="141"/>
    </location>
</feature>
<protein>
    <submittedName>
        <fullName evidence="4">CBS-domain-containing membrane protein</fullName>
    </submittedName>
</protein>
<keyword evidence="1 2" id="KW-0129">CBS domain</keyword>
<dbReference type="InterPro" id="IPR051257">
    <property type="entry name" value="Diverse_CBS-Domain"/>
</dbReference>
<dbReference type="Pfam" id="PF00571">
    <property type="entry name" value="CBS"/>
    <property type="match status" value="2"/>
</dbReference>
<dbReference type="SMART" id="SM00116">
    <property type="entry name" value="CBS"/>
    <property type="match status" value="1"/>
</dbReference>
<dbReference type="InterPro" id="IPR046342">
    <property type="entry name" value="CBS_dom_sf"/>
</dbReference>
<name>A0A2U3KMQ3_9FIRM</name>
<reference evidence="5" key="1">
    <citation type="submission" date="2018-02" db="EMBL/GenBank/DDBJ databases">
        <authorList>
            <person name="Hausmann B."/>
        </authorList>
    </citation>
    <scope>NUCLEOTIDE SEQUENCE [LARGE SCALE GENOMIC DNA]</scope>
    <source>
        <strain evidence="5">Peat soil MAG SbF1</strain>
    </source>
</reference>
<dbReference type="AlphaFoldDB" id="A0A2U3KMQ3"/>
<evidence type="ECO:0000313" key="4">
    <source>
        <dbReference type="EMBL" id="SPF40840.1"/>
    </source>
</evidence>
<dbReference type="Proteomes" id="UP000238916">
    <property type="component" value="Unassembled WGS sequence"/>
</dbReference>
<dbReference type="PANTHER" id="PTHR43080">
    <property type="entry name" value="CBS DOMAIN-CONTAINING PROTEIN CBSX3, MITOCHONDRIAL"/>
    <property type="match status" value="1"/>
</dbReference>
<feature type="domain" description="CBS" evidence="3">
    <location>
        <begin position="12"/>
        <end position="72"/>
    </location>
</feature>